<reference evidence="2" key="1">
    <citation type="submission" date="2021-01" db="EMBL/GenBank/DDBJ databases">
        <authorList>
            <consortium name="Genoscope - CEA"/>
            <person name="William W."/>
        </authorList>
    </citation>
    <scope>NUCLEOTIDE SEQUENCE</scope>
</reference>
<feature type="region of interest" description="Disordered" evidence="1">
    <location>
        <begin position="229"/>
        <end position="261"/>
    </location>
</feature>
<accession>A0A8S1MXU1</accession>
<evidence type="ECO:0000313" key="2">
    <source>
        <dbReference type="EMBL" id="CAD8079784.1"/>
    </source>
</evidence>
<name>A0A8S1MXU1_PARPR</name>
<proteinExistence type="predicted"/>
<dbReference type="Proteomes" id="UP000688137">
    <property type="component" value="Unassembled WGS sequence"/>
</dbReference>
<evidence type="ECO:0000313" key="3">
    <source>
        <dbReference type="Proteomes" id="UP000688137"/>
    </source>
</evidence>
<feature type="compositionally biased region" description="Polar residues" evidence="1">
    <location>
        <begin position="229"/>
        <end position="253"/>
    </location>
</feature>
<protein>
    <submittedName>
        <fullName evidence="2">Uncharacterized protein</fullName>
    </submittedName>
</protein>
<dbReference type="EMBL" id="CAJJDM010000063">
    <property type="protein sequence ID" value="CAD8079784.1"/>
    <property type="molecule type" value="Genomic_DNA"/>
</dbReference>
<evidence type="ECO:0000256" key="1">
    <source>
        <dbReference type="SAM" id="MobiDB-lite"/>
    </source>
</evidence>
<dbReference type="AlphaFoldDB" id="A0A8S1MXU1"/>
<organism evidence="2 3">
    <name type="scientific">Paramecium primaurelia</name>
    <dbReference type="NCBI Taxonomy" id="5886"/>
    <lineage>
        <taxon>Eukaryota</taxon>
        <taxon>Sar</taxon>
        <taxon>Alveolata</taxon>
        <taxon>Ciliophora</taxon>
        <taxon>Intramacronucleata</taxon>
        <taxon>Oligohymenophorea</taxon>
        <taxon>Peniculida</taxon>
        <taxon>Parameciidae</taxon>
        <taxon>Paramecium</taxon>
    </lineage>
</organism>
<comment type="caution">
    <text evidence="2">The sequence shown here is derived from an EMBL/GenBank/DDBJ whole genome shotgun (WGS) entry which is preliminary data.</text>
</comment>
<gene>
    <name evidence="2" type="ORF">PPRIM_AZ9-3.1.T0620199</name>
</gene>
<sequence length="350" mass="41443">MILIQQIYLNFLVIINYLQKIQIKEDKQWFQKYLNYYQSRTGPQNQVIFDGDKKNSIRTYNDNVNNRQGFKIGWDIDQTRKEDLKIAGKVGQDQRNTNNVAYPGNVYQNEQKQDDDYMKQMYYQEMVRKQEQAGLGVQHKQSEQYYQDSLDQYGKPYGAYNNQDNHNHDYQQPQQLLQQSNKYDHYQQPNDDEALYQKYKQGNNGNKVYSAKPPVSQYNPITGVAYGAQNNQNTYNGDTAHQGVSYQKSNPYEQQQQQDDALSQFSQLQQHKITSMKNKNSNIFNADLQETENINTRQNSRVLNRKKELDDAQYKGYGQFYNNPIEQAPSQYREQKFVNRNKIDNHIFPK</sequence>
<keyword evidence="3" id="KW-1185">Reference proteome</keyword>
<dbReference type="OMA" id="FYNNPIE"/>